<comment type="caution">
    <text evidence="1">The sequence shown here is derived from an EMBL/GenBank/DDBJ whole genome shotgun (WGS) entry which is preliminary data.</text>
</comment>
<protein>
    <recommendedName>
        <fullName evidence="3">N-methyl-D-aspartate receptor NMDAR2C subunit</fullName>
    </recommendedName>
</protein>
<proteinExistence type="predicted"/>
<accession>A0ABW0MA37</accession>
<sequence>MLEPDPALYPALLERYSEPHRKYHTLQHLDECLAKLPEVRELASHPAEIEVALWFHDAVYSVLRHDNEEKSAEWACASIQKAGLPQEVGNRVHSLIMATRHRAVPTDLDAAILVDVDLSILGAPRARFEQYERQIREEYSYVPTFLFSKKRAQILQEFFDRPRIFTTPIFFERYERQARENLQASLKSALG</sequence>
<reference evidence="2" key="1">
    <citation type="journal article" date="2019" name="Int. J. Syst. Evol. Microbiol.">
        <title>The Global Catalogue of Microorganisms (GCM) 10K type strain sequencing project: providing services to taxonomists for standard genome sequencing and annotation.</title>
        <authorList>
            <consortium name="The Broad Institute Genomics Platform"/>
            <consortium name="The Broad Institute Genome Sequencing Center for Infectious Disease"/>
            <person name="Wu L."/>
            <person name="Ma J."/>
        </authorList>
    </citation>
    <scope>NUCLEOTIDE SEQUENCE [LARGE SCALE GENOMIC DNA]</scope>
    <source>
        <strain evidence="2">JCM 17066</strain>
    </source>
</reference>
<organism evidence="1 2">
    <name type="scientific">Paraherbaspirillum soli</name>
    <dbReference type="NCBI Taxonomy" id="631222"/>
    <lineage>
        <taxon>Bacteria</taxon>
        <taxon>Pseudomonadati</taxon>
        <taxon>Pseudomonadota</taxon>
        <taxon>Betaproteobacteria</taxon>
        <taxon>Burkholderiales</taxon>
        <taxon>Oxalobacteraceae</taxon>
        <taxon>Paraherbaspirillum</taxon>
    </lineage>
</organism>
<dbReference type="SUPFAM" id="SSF109604">
    <property type="entry name" value="HD-domain/PDEase-like"/>
    <property type="match status" value="1"/>
</dbReference>
<evidence type="ECO:0000313" key="2">
    <source>
        <dbReference type="Proteomes" id="UP001596045"/>
    </source>
</evidence>
<dbReference type="PIRSF" id="PIRSF035170">
    <property type="entry name" value="HD_phosphohydro"/>
    <property type="match status" value="1"/>
</dbReference>
<dbReference type="Gene3D" id="1.10.3210.10">
    <property type="entry name" value="Hypothetical protein af1432"/>
    <property type="match status" value="1"/>
</dbReference>
<dbReference type="Proteomes" id="UP001596045">
    <property type="component" value="Unassembled WGS sequence"/>
</dbReference>
<keyword evidence="2" id="KW-1185">Reference proteome</keyword>
<dbReference type="PANTHER" id="PTHR21174:SF0">
    <property type="entry name" value="HD PHOSPHOHYDROLASE FAMILY PROTEIN-RELATED"/>
    <property type="match status" value="1"/>
</dbReference>
<evidence type="ECO:0008006" key="3">
    <source>
        <dbReference type="Google" id="ProtNLM"/>
    </source>
</evidence>
<evidence type="ECO:0000313" key="1">
    <source>
        <dbReference type="EMBL" id="MFC5474445.1"/>
    </source>
</evidence>
<dbReference type="RefSeq" id="WP_378997555.1">
    <property type="nucleotide sequence ID" value="NZ_JBHSMT010000014.1"/>
</dbReference>
<dbReference type="InterPro" id="IPR009218">
    <property type="entry name" value="HD_phosphohydro"/>
</dbReference>
<gene>
    <name evidence="1" type="ORF">ACFPM8_10790</name>
</gene>
<name>A0ABW0MA37_9BURK</name>
<dbReference type="EMBL" id="JBHSMT010000014">
    <property type="protein sequence ID" value="MFC5474445.1"/>
    <property type="molecule type" value="Genomic_DNA"/>
</dbReference>
<dbReference type="PANTHER" id="PTHR21174">
    <property type="match status" value="1"/>
</dbReference>